<proteinExistence type="predicted"/>
<comment type="caution">
    <text evidence="3">The sequence shown here is derived from an EMBL/GenBank/DDBJ whole genome shotgun (WGS) entry which is preliminary data.</text>
</comment>
<protein>
    <submittedName>
        <fullName evidence="3">HTH luxR-type domain-containing protein</fullName>
    </submittedName>
</protein>
<keyword evidence="2" id="KW-1133">Transmembrane helix</keyword>
<evidence type="ECO:0000313" key="4">
    <source>
        <dbReference type="Proteomes" id="UP001497527"/>
    </source>
</evidence>
<feature type="transmembrane region" description="Helical" evidence="2">
    <location>
        <begin position="46"/>
        <end position="67"/>
    </location>
</feature>
<feature type="coiled-coil region" evidence="1">
    <location>
        <begin position="246"/>
        <end position="301"/>
    </location>
</feature>
<feature type="transmembrane region" description="Helical" evidence="2">
    <location>
        <begin position="148"/>
        <end position="165"/>
    </location>
</feature>
<dbReference type="EMBL" id="CAXJIO010000013">
    <property type="protein sequence ID" value="CAL2103572.1"/>
    <property type="molecule type" value="Genomic_DNA"/>
</dbReference>
<dbReference type="RefSeq" id="WP_348717775.1">
    <property type="nucleotide sequence ID" value="NZ_CAXJIO010000013.1"/>
</dbReference>
<feature type="transmembrane region" description="Helical" evidence="2">
    <location>
        <begin position="6"/>
        <end position="26"/>
    </location>
</feature>
<dbReference type="InterPro" id="IPR016032">
    <property type="entry name" value="Sig_transdc_resp-reg_C-effctor"/>
</dbReference>
<evidence type="ECO:0000256" key="2">
    <source>
        <dbReference type="SAM" id="Phobius"/>
    </source>
</evidence>
<dbReference type="SUPFAM" id="SSF46894">
    <property type="entry name" value="C-terminal effector domain of the bipartite response regulators"/>
    <property type="match status" value="1"/>
</dbReference>
<gene>
    <name evidence="3" type="ORF">T190423A01A_40165</name>
</gene>
<keyword evidence="4" id="KW-1185">Reference proteome</keyword>
<feature type="transmembrane region" description="Helical" evidence="2">
    <location>
        <begin position="73"/>
        <end position="96"/>
    </location>
</feature>
<name>A0ABM9PD73_9FLAO</name>
<keyword evidence="2" id="KW-0472">Membrane</keyword>
<evidence type="ECO:0000256" key="1">
    <source>
        <dbReference type="SAM" id="Coils"/>
    </source>
</evidence>
<keyword evidence="1" id="KW-0175">Coiled coil</keyword>
<organism evidence="3 4">
    <name type="scientific">Tenacibaculum polynesiense</name>
    <dbReference type="NCBI Taxonomy" id="3137857"/>
    <lineage>
        <taxon>Bacteria</taxon>
        <taxon>Pseudomonadati</taxon>
        <taxon>Bacteroidota</taxon>
        <taxon>Flavobacteriia</taxon>
        <taxon>Flavobacteriales</taxon>
        <taxon>Flavobacteriaceae</taxon>
        <taxon>Tenacibaculum</taxon>
    </lineage>
</organism>
<accession>A0ABM9PD73</accession>
<dbReference type="InterPro" id="IPR036388">
    <property type="entry name" value="WH-like_DNA-bd_sf"/>
</dbReference>
<dbReference type="Gene3D" id="1.10.10.10">
    <property type="entry name" value="Winged helix-like DNA-binding domain superfamily/Winged helix DNA-binding domain"/>
    <property type="match status" value="1"/>
</dbReference>
<feature type="transmembrane region" description="Helical" evidence="2">
    <location>
        <begin position="117"/>
        <end position="136"/>
    </location>
</feature>
<feature type="transmembrane region" description="Helical" evidence="2">
    <location>
        <begin position="216"/>
        <end position="240"/>
    </location>
</feature>
<reference evidence="3 4" key="1">
    <citation type="submission" date="2024-05" db="EMBL/GenBank/DDBJ databases">
        <authorList>
            <person name="Duchaud E."/>
        </authorList>
    </citation>
    <scope>NUCLEOTIDE SEQUENCE [LARGE SCALE GENOMIC DNA]</scope>
    <source>
        <strain evidence="3">Ena-SAMPLE-TAB-13-05-2024-13:56:06:370-140308</strain>
    </source>
</reference>
<dbReference type="Proteomes" id="UP001497527">
    <property type="component" value="Unassembled WGS sequence"/>
</dbReference>
<keyword evidence="2" id="KW-0812">Transmembrane</keyword>
<feature type="transmembrane region" description="Helical" evidence="2">
    <location>
        <begin position="177"/>
        <end position="196"/>
    </location>
</feature>
<evidence type="ECO:0000313" key="3">
    <source>
        <dbReference type="EMBL" id="CAL2103572.1"/>
    </source>
</evidence>
<sequence>MFVLVSNYITAIVCLVTAFVIQRIYVKEKNRSTDTKSVEGIQWFSLAIFSWGLGAFINILLISVIGIQSQHKIIVSLGVLFSLLNSVFILMSIPSIKHYEKRNLVIRIIERFSNKEVFVIFGGILFMIASVFLISFYSGYQENSSNNVIWLIDIPFSLVVAFALLQELNKAFKNRGMQFMYLPTFALFVLIVIAVTHRIIPTENLPNWINLNTWDILGIVTALSFKFLFILLFTILLYSWKLLAEKEEQQSEFIKIKERKDKLEKDKETLLIANESHLDTIKHLKSEIQQQKKKYKKLKKSSKVELSDRQKEVLANLGICGAKKSYTEIAEAMNISVDGFQAHIYQIKKVLNISGSGGKKQLITYAINNDLLKFATIQCD</sequence>